<dbReference type="Pfam" id="PF00501">
    <property type="entry name" value="AMP-binding"/>
    <property type="match status" value="1"/>
</dbReference>
<evidence type="ECO:0000256" key="1">
    <source>
        <dbReference type="ARBA" id="ARBA00022741"/>
    </source>
</evidence>
<dbReference type="GO" id="GO:0005524">
    <property type="term" value="F:ATP binding"/>
    <property type="evidence" value="ECO:0007669"/>
    <property type="project" value="UniProtKB-KW"/>
</dbReference>
<dbReference type="InterPro" id="IPR042099">
    <property type="entry name" value="ANL_N_sf"/>
</dbReference>
<dbReference type="InterPro" id="IPR000873">
    <property type="entry name" value="AMP-dep_synth/lig_dom"/>
</dbReference>
<evidence type="ECO:0000313" key="5">
    <source>
        <dbReference type="EMBL" id="SVP88672.1"/>
    </source>
</evidence>
<dbReference type="PANTHER" id="PTHR43272:SF33">
    <property type="entry name" value="AMP-BINDING DOMAIN-CONTAINING PROTEIN-RELATED"/>
    <property type="match status" value="1"/>
</dbReference>
<organism evidence="5">
    <name type="scientific">Theileria annulata</name>
    <dbReference type="NCBI Taxonomy" id="5874"/>
    <lineage>
        <taxon>Eukaryota</taxon>
        <taxon>Sar</taxon>
        <taxon>Alveolata</taxon>
        <taxon>Apicomplexa</taxon>
        <taxon>Aconoidasida</taxon>
        <taxon>Piroplasmida</taxon>
        <taxon>Theileriidae</taxon>
        <taxon>Theileria</taxon>
    </lineage>
</organism>
<evidence type="ECO:0000259" key="4">
    <source>
        <dbReference type="Pfam" id="PF00501"/>
    </source>
</evidence>
<dbReference type="EMBL" id="UIVT01000001">
    <property type="protein sequence ID" value="SVP88672.1"/>
    <property type="molecule type" value="Genomic_DNA"/>
</dbReference>
<dbReference type="InterPro" id="IPR017703">
    <property type="entry name" value="YgfZ/GCV_T_CS"/>
</dbReference>
<dbReference type="Gene3D" id="2.40.30.160">
    <property type="match status" value="1"/>
</dbReference>
<dbReference type="NCBIfam" id="TIGR03317">
    <property type="entry name" value="ygfZ_signature"/>
    <property type="match status" value="1"/>
</dbReference>
<dbReference type="PANTHER" id="PTHR43272">
    <property type="entry name" value="LONG-CHAIN-FATTY-ACID--COA LIGASE"/>
    <property type="match status" value="1"/>
</dbReference>
<keyword evidence="2" id="KW-0067">ATP-binding</keyword>
<dbReference type="AlphaFoldDB" id="A0A3B0MXW3"/>
<keyword evidence="5" id="KW-0436">Ligase</keyword>
<feature type="domain" description="AMP-dependent synthetase/ligase" evidence="4">
    <location>
        <begin position="73"/>
        <end position="462"/>
    </location>
</feature>
<dbReference type="SUPFAM" id="SSF56801">
    <property type="entry name" value="Acetyl-CoA synthetase-like"/>
    <property type="match status" value="1"/>
</dbReference>
<dbReference type="Gene3D" id="3.40.50.12780">
    <property type="entry name" value="N-terminal domain of ligase-like"/>
    <property type="match status" value="1"/>
</dbReference>
<proteinExistence type="predicted"/>
<accession>A0A3B0MXW3</accession>
<dbReference type="GO" id="GO:0004467">
    <property type="term" value="F:long-chain fatty acid-CoA ligase activity"/>
    <property type="evidence" value="ECO:0007669"/>
    <property type="project" value="TreeGrafter"/>
</dbReference>
<dbReference type="InterPro" id="IPR027266">
    <property type="entry name" value="TrmE/GcvT-like"/>
</dbReference>
<protein>
    <submittedName>
        <fullName evidence="5">Long-chain-fatty-acid--coa ligase 5, putative</fullName>
    </submittedName>
</protein>
<evidence type="ECO:0000256" key="3">
    <source>
        <dbReference type="ARBA" id="ARBA00022946"/>
    </source>
</evidence>
<keyword evidence="1" id="KW-0547">Nucleotide-binding</keyword>
<reference evidence="5" key="1">
    <citation type="submission" date="2018-07" db="EMBL/GenBank/DDBJ databases">
        <authorList>
            <person name="Quirk P.G."/>
            <person name="Krulwich T.A."/>
        </authorList>
    </citation>
    <scope>NUCLEOTIDE SEQUENCE</scope>
    <source>
        <strain evidence="5">Anand</strain>
    </source>
</reference>
<dbReference type="SUPFAM" id="SSF103025">
    <property type="entry name" value="Folate-binding domain"/>
    <property type="match status" value="1"/>
</dbReference>
<dbReference type="Gene3D" id="3.30.1360.120">
    <property type="entry name" value="Probable tRNA modification gtpase trme, domain 1"/>
    <property type="match status" value="1"/>
</dbReference>
<keyword evidence="3" id="KW-0809">Transit peptide</keyword>
<dbReference type="GO" id="GO:0016020">
    <property type="term" value="C:membrane"/>
    <property type="evidence" value="ECO:0007669"/>
    <property type="project" value="TreeGrafter"/>
</dbReference>
<dbReference type="VEuPathDB" id="PiroplasmaDB:TA20445"/>
<name>A0A3B0MXW3_THEAN</name>
<dbReference type="EMBL" id="UIVS01000001">
    <property type="protein sequence ID" value="SVP89825.1"/>
    <property type="molecule type" value="Genomic_DNA"/>
</dbReference>
<evidence type="ECO:0000256" key="2">
    <source>
        <dbReference type="ARBA" id="ARBA00022840"/>
    </source>
</evidence>
<evidence type="ECO:0000313" key="6">
    <source>
        <dbReference type="EMBL" id="SVP89825.1"/>
    </source>
</evidence>
<sequence>MNHVYSVPLEGSEEEGYTPVYRRPDYKDKLLSCEDYFDGKIQTGWDVFNRGLSLSRDKPFLGKRVKNEDGTLGEFQFLTYGEGETQIKRFGSGLLKLNKFQEVFVKEENQTVRMVGIYSQNTVEWLITEQVCNAYNLTLVPLYDTLGEESLLYIVNVTKLNVIVCDYKCSLKLMELLPKSNGTVSLLVVTGVDELPPELVKGSESLKSVTFKTYSEMVNLGKENELEFTPCTKDSIGTISYTSGVSGIPKGVIIKHFQHVSLIVIVNRIVCDEKSKLENPKVHLSYLPLSHMFERLYIGTSIIDGSAIGLFSGDIKNVLEDIKALKPNVFPSVPRVYMRIHDKIFSTVSQKSFLIKSLFGLGLHRKLKKIKKTGVVTHRFWDKILFSKFNMLLGGRGYGLTETCAGAFHTERYEPDSTHVGGPVPCMEFRLKSLPDYNYYTTDKIPKGELLLRGHNIVSSYFNDEGEYISPEKIESILNTVPIICQSYVTGKSHFLKPVAVVVPDELELELWSKKYGFSNLDRKEQCNLKELQEYMSKEIEKVFHNSDVKGFEKIKNFYIEHEMFTIENNLLTTTSKLKRYVLSQNKCSIEEGMLRLNNRVVTKLCGQDSFNFLQGLISSDLRLVKPEETRPALFLSSQGHIVAESLIFKHEGDFYLDSLKVNHSKILNIINKRKLASKVYTKTTESEVYVNTSESDFYSNFQTGKTKENKDFIKLLDTRNQFFGHRYYCISDNIVDGVDFNTLGEENFGKNQENLSVYDIMLLMNNFVMDVMMSKPGFVEYKLMPFDLNLQNFNYLSTNKGCYVGQEIINRINNKVLINKYKLYIALSDDFKNMTKDTNKSIENEFLNQLPLLNSIRKVLNSDSENSVNYNFLSSFKNLKIIPNDCLSFSPDLKELVNNKRLIPTLFDNKFGFVLLNRNINLKFLTINGHQYTLYNI</sequence>
<gene>
    <name evidence="5" type="ORF">TAT_000052900</name>
    <name evidence="6" type="ORF">TAV_000052600</name>
</gene>